<dbReference type="STRING" id="351671.XDD1_1793"/>
<dbReference type="InterPro" id="IPR010036">
    <property type="entry name" value="MDP_1_eu_arc"/>
</dbReference>
<dbReference type="InterPro" id="IPR016181">
    <property type="entry name" value="Acyl_CoA_acyltransferase"/>
</dbReference>
<dbReference type="EC" id="3.1.3.48" evidence="2"/>
<dbReference type="KEGG" id="xdo:XDD1_1793"/>
<dbReference type="SUPFAM" id="SSF56784">
    <property type="entry name" value="HAD-like"/>
    <property type="match status" value="1"/>
</dbReference>
<dbReference type="Pfam" id="PF13419">
    <property type="entry name" value="HAD_2"/>
    <property type="match status" value="1"/>
</dbReference>
<gene>
    <name evidence="2" type="primary">xcnC</name>
    <name evidence="2" type="ORF">XDD1_1793</name>
</gene>
<dbReference type="GO" id="GO:0004725">
    <property type="term" value="F:protein tyrosine phosphatase activity"/>
    <property type="evidence" value="ECO:0007669"/>
    <property type="project" value="UniProtKB-EC"/>
</dbReference>
<dbReference type="EMBL" id="FO704550">
    <property type="protein sequence ID" value="CDG17492.1"/>
    <property type="molecule type" value="Genomic_DNA"/>
</dbReference>
<name>A0A068QR11_9GAMM</name>
<evidence type="ECO:0000256" key="1">
    <source>
        <dbReference type="ARBA" id="ARBA00022723"/>
    </source>
</evidence>
<dbReference type="Gene3D" id="3.40.50.1000">
    <property type="entry name" value="HAD superfamily/HAD-like"/>
    <property type="match status" value="1"/>
</dbReference>
<dbReference type="GO" id="GO:0046872">
    <property type="term" value="F:metal ion binding"/>
    <property type="evidence" value="ECO:0007669"/>
    <property type="project" value="UniProtKB-KW"/>
</dbReference>
<dbReference type="InterPro" id="IPR023214">
    <property type="entry name" value="HAD_sf"/>
</dbReference>
<reference evidence="2 3" key="1">
    <citation type="submission" date="2013-07" db="EMBL/GenBank/DDBJ databases">
        <authorList>
            <person name="Genoscope - CEA"/>
        </authorList>
    </citation>
    <scope>NUCLEOTIDE SEQUENCE [LARGE SCALE GENOMIC DNA]</scope>
    <source>
        <strain evidence="3">FRM16 / DSM 17909</strain>
    </source>
</reference>
<keyword evidence="2" id="KW-0378">Hydrolase</keyword>
<accession>A0A068QR11</accession>
<dbReference type="NCBIfam" id="TIGR01681">
    <property type="entry name" value="HAD-SF-IIIC"/>
    <property type="match status" value="1"/>
</dbReference>
<keyword evidence="1" id="KW-0479">Metal-binding</keyword>
<dbReference type="InterPro" id="IPR010037">
    <property type="entry name" value="FkbH_domain"/>
</dbReference>
<dbReference type="PANTHER" id="PTHR17901">
    <property type="entry name" value="MAGNESIUM-DEPENDENT PHOSPHATASE 1 MDP1"/>
    <property type="match status" value="1"/>
</dbReference>
<dbReference type="InterPro" id="IPR010033">
    <property type="entry name" value="HAD_SF_ppase_IIIC"/>
</dbReference>
<dbReference type="PANTHER" id="PTHR17901:SF14">
    <property type="entry name" value="MAGNESIUM-DEPENDENT PHOSPHATASE 1"/>
    <property type="match status" value="1"/>
</dbReference>
<dbReference type="Gene3D" id="3.40.630.30">
    <property type="match status" value="1"/>
</dbReference>
<sequence length="355" mass="41197">MMMDDLTNNQVNNEIPVKCIIWDLDNTLWDGVLSEGDDIKLKPGIEKIIDQLDKLGVLQSIASRNEASDALDMLEKFNLKHYFIYPQIHWGAKSSSIANIQKSLNIAADTFIFVDDQPLERDEVNAKFPEVTCIDAWKYQSILHLPRIANMEISDDAKLRRQRYQEDILRKEEEEEFIGTSEEFLSQLDMKFYISKAKSEDLLRAEELTQRTNQLNSTGITYSRERLNELINSDEYGVFVFELVDKYGSYGKIGLALVQYKGEVDYIKLLLMSCRTLSRGVGSIALNYIMQQAKAKSHKLYAEFKRTPRNRQMFVTYQFAGFKEIEKLADETIIFEHELENVPDFPYYVDVIINN</sequence>
<dbReference type="InterPro" id="IPR041492">
    <property type="entry name" value="HAD_2"/>
</dbReference>
<protein>
    <submittedName>
        <fullName evidence="2">Methoxymalonate biosynthesis protein involved in xenocoumacin synthesis</fullName>
        <ecNumber evidence="2">3.1.3.48</ecNumber>
    </submittedName>
</protein>
<organism evidence="2 3">
    <name type="scientific">Xenorhabdus doucetiae</name>
    <dbReference type="NCBI Taxonomy" id="351671"/>
    <lineage>
        <taxon>Bacteria</taxon>
        <taxon>Pseudomonadati</taxon>
        <taxon>Pseudomonadota</taxon>
        <taxon>Gammaproteobacteria</taxon>
        <taxon>Enterobacterales</taxon>
        <taxon>Morganellaceae</taxon>
        <taxon>Xenorhabdus</taxon>
    </lineage>
</organism>
<dbReference type="NCBIfam" id="TIGR01686">
    <property type="entry name" value="FkbH"/>
    <property type="match status" value="1"/>
</dbReference>
<dbReference type="AlphaFoldDB" id="A0A068QR11"/>
<dbReference type="InterPro" id="IPR036412">
    <property type="entry name" value="HAD-like_sf"/>
</dbReference>
<dbReference type="Proteomes" id="UP000032721">
    <property type="component" value="Chromosome"/>
</dbReference>
<dbReference type="SUPFAM" id="SSF55729">
    <property type="entry name" value="Acyl-CoA N-acyltransferases (Nat)"/>
    <property type="match status" value="1"/>
</dbReference>
<evidence type="ECO:0000313" key="2">
    <source>
        <dbReference type="EMBL" id="CDG17492.1"/>
    </source>
</evidence>
<dbReference type="HOGENOM" id="CLU_018095_0_0_6"/>
<proteinExistence type="predicted"/>
<evidence type="ECO:0000313" key="3">
    <source>
        <dbReference type="Proteomes" id="UP000032721"/>
    </source>
</evidence>